<proteinExistence type="inferred from homology"/>
<keyword evidence="6 7" id="KW-0472">Membrane</keyword>
<keyword evidence="9" id="KW-1185">Reference proteome</keyword>
<dbReference type="AlphaFoldDB" id="A0A840C7V4"/>
<name>A0A840C7V4_9RHOB</name>
<feature type="transmembrane region" description="Helical" evidence="7">
    <location>
        <begin position="232"/>
        <end position="254"/>
    </location>
</feature>
<organism evidence="8 9">
    <name type="scientific">Actibacterium naphthalenivorans</name>
    <dbReference type="NCBI Taxonomy" id="1614693"/>
    <lineage>
        <taxon>Bacteria</taxon>
        <taxon>Pseudomonadati</taxon>
        <taxon>Pseudomonadota</taxon>
        <taxon>Alphaproteobacteria</taxon>
        <taxon>Rhodobacterales</taxon>
        <taxon>Roseobacteraceae</taxon>
        <taxon>Actibacterium</taxon>
    </lineage>
</organism>
<evidence type="ECO:0000256" key="2">
    <source>
        <dbReference type="ARBA" id="ARBA00007430"/>
    </source>
</evidence>
<evidence type="ECO:0000256" key="6">
    <source>
        <dbReference type="ARBA" id="ARBA00023136"/>
    </source>
</evidence>
<keyword evidence="5 7" id="KW-1133">Transmembrane helix</keyword>
<dbReference type="RefSeq" id="WP_054537627.1">
    <property type="nucleotide sequence ID" value="NZ_JACIEQ010000001.1"/>
</dbReference>
<keyword evidence="3" id="KW-1003">Cell membrane</keyword>
<feature type="transmembrane region" description="Helical" evidence="7">
    <location>
        <begin position="106"/>
        <end position="123"/>
    </location>
</feature>
<dbReference type="InterPro" id="IPR050833">
    <property type="entry name" value="Poly_Biosynth_Transport"/>
</dbReference>
<comment type="caution">
    <text evidence="8">The sequence shown here is derived from an EMBL/GenBank/DDBJ whole genome shotgun (WGS) entry which is preliminary data.</text>
</comment>
<dbReference type="GO" id="GO:0005886">
    <property type="term" value="C:plasma membrane"/>
    <property type="evidence" value="ECO:0007669"/>
    <property type="project" value="UniProtKB-SubCell"/>
</dbReference>
<feature type="transmembrane region" description="Helical" evidence="7">
    <location>
        <begin position="37"/>
        <end position="56"/>
    </location>
</feature>
<evidence type="ECO:0000256" key="5">
    <source>
        <dbReference type="ARBA" id="ARBA00022989"/>
    </source>
</evidence>
<evidence type="ECO:0000256" key="1">
    <source>
        <dbReference type="ARBA" id="ARBA00004651"/>
    </source>
</evidence>
<protein>
    <submittedName>
        <fullName evidence="8">O-antigen/teichoic acid export membrane protein</fullName>
    </submittedName>
</protein>
<evidence type="ECO:0000313" key="8">
    <source>
        <dbReference type="EMBL" id="MBB4021505.1"/>
    </source>
</evidence>
<comment type="similarity">
    <text evidence="2">Belongs to the polysaccharide synthase family.</text>
</comment>
<feature type="transmembrane region" description="Helical" evidence="7">
    <location>
        <begin position="349"/>
        <end position="367"/>
    </location>
</feature>
<evidence type="ECO:0000313" key="9">
    <source>
        <dbReference type="Proteomes" id="UP000585681"/>
    </source>
</evidence>
<dbReference type="PANTHER" id="PTHR30250">
    <property type="entry name" value="PST FAMILY PREDICTED COLANIC ACID TRANSPORTER"/>
    <property type="match status" value="1"/>
</dbReference>
<feature type="transmembrane region" description="Helical" evidence="7">
    <location>
        <begin position="407"/>
        <end position="427"/>
    </location>
</feature>
<comment type="subcellular location">
    <subcellularLocation>
        <location evidence="1">Cell membrane</location>
        <topology evidence="1">Multi-pass membrane protein</topology>
    </subcellularLocation>
</comment>
<gene>
    <name evidence="8" type="ORF">GGR17_001296</name>
</gene>
<evidence type="ECO:0000256" key="7">
    <source>
        <dbReference type="SAM" id="Phobius"/>
    </source>
</evidence>
<sequence length="474" mass="52198">MLKPVLLLVSGNAFSSLILLVRNLLVARLISVENYGIAATFAVSMAIVEMMSQLGLQQMIVQDKDGENPALQAGLQGFQALRGTISGVILFVIADPLARFLGIPEVIWAYQLMALVPVLNGFTHFDVFRLQRQMIYLPFMMTIFVPALISVLLIWPLDQLYGDYRVMLYAVLAQGVMKLLTSHLAARQRYRLTLDRAVMMRGLSFGWPLLVNSLLLFLVLNGEKLVVGRELGMSQLALLAMGFTLTLTPTLVLARSVQSFFLPQLSAAQDEDERFHDIGAATVEANILNGLIQVAAVALIGPIFVQTVLGPKYEPMIPLLLWLAILHAVRVFKAGPAVVALARAKTDNAMWANLFRAASLAVSWYATIQGYGLIVVIWIATTAELLGFFVSLYLLKKRIGFPLRRVGATAGLALGFLGVYFGHGWVVQMQQPPMIDPRWTGGAAVVLFILCLASMTALRGFVLRRRTRGKRRNG</sequence>
<feature type="transmembrane region" description="Helical" evidence="7">
    <location>
        <begin position="287"/>
        <end position="309"/>
    </location>
</feature>
<accession>A0A840C7V4</accession>
<evidence type="ECO:0000256" key="3">
    <source>
        <dbReference type="ARBA" id="ARBA00022475"/>
    </source>
</evidence>
<dbReference type="Pfam" id="PF13440">
    <property type="entry name" value="Polysacc_synt_3"/>
    <property type="match status" value="1"/>
</dbReference>
<keyword evidence="4 7" id="KW-0812">Transmembrane</keyword>
<feature type="transmembrane region" description="Helical" evidence="7">
    <location>
        <begin position="167"/>
        <end position="186"/>
    </location>
</feature>
<feature type="transmembrane region" description="Helical" evidence="7">
    <location>
        <begin position="5"/>
        <end position="25"/>
    </location>
</feature>
<reference evidence="8 9" key="1">
    <citation type="submission" date="2020-08" db="EMBL/GenBank/DDBJ databases">
        <title>Genomic Encyclopedia of Type Strains, Phase IV (KMG-IV): sequencing the most valuable type-strain genomes for metagenomic binning, comparative biology and taxonomic classification.</title>
        <authorList>
            <person name="Goeker M."/>
        </authorList>
    </citation>
    <scope>NUCLEOTIDE SEQUENCE [LARGE SCALE GENOMIC DNA]</scope>
    <source>
        <strain evidence="8 9">DSM 105040</strain>
    </source>
</reference>
<dbReference type="Proteomes" id="UP000585681">
    <property type="component" value="Unassembled WGS sequence"/>
</dbReference>
<feature type="transmembrane region" description="Helical" evidence="7">
    <location>
        <begin position="439"/>
        <end position="462"/>
    </location>
</feature>
<evidence type="ECO:0000256" key="4">
    <source>
        <dbReference type="ARBA" id="ARBA00022692"/>
    </source>
</evidence>
<feature type="transmembrane region" description="Helical" evidence="7">
    <location>
        <begin position="321"/>
        <end position="342"/>
    </location>
</feature>
<dbReference type="EMBL" id="JACIEQ010000001">
    <property type="protein sequence ID" value="MBB4021505.1"/>
    <property type="molecule type" value="Genomic_DNA"/>
</dbReference>
<feature type="transmembrane region" description="Helical" evidence="7">
    <location>
        <begin position="135"/>
        <end position="155"/>
    </location>
</feature>
<dbReference type="PANTHER" id="PTHR30250:SF10">
    <property type="entry name" value="LIPOPOLYSACCHARIDE BIOSYNTHESIS PROTEIN WZXC"/>
    <property type="match status" value="1"/>
</dbReference>
<feature type="transmembrane region" description="Helical" evidence="7">
    <location>
        <begin position="373"/>
        <end position="395"/>
    </location>
</feature>
<feature type="transmembrane region" description="Helical" evidence="7">
    <location>
        <begin position="198"/>
        <end position="220"/>
    </location>
</feature>